<evidence type="ECO:0000259" key="4">
    <source>
        <dbReference type="PROSITE" id="PS50968"/>
    </source>
</evidence>
<comment type="similarity">
    <text evidence="1 3">Belongs to the GcvH family.</text>
</comment>
<proteinExistence type="inferred from homology"/>
<dbReference type="InterPro" id="IPR000089">
    <property type="entry name" value="Biotin_lipoyl"/>
</dbReference>
<feature type="modified residue" description="N6-lipoyllysine" evidence="3">
    <location>
        <position position="63"/>
    </location>
</feature>
<dbReference type="SUPFAM" id="SSF51230">
    <property type="entry name" value="Single hybrid motif"/>
    <property type="match status" value="1"/>
</dbReference>
<keyword evidence="2 3" id="KW-0450">Lipoyl</keyword>
<evidence type="ECO:0000256" key="2">
    <source>
        <dbReference type="ARBA" id="ARBA00022823"/>
    </source>
</evidence>
<dbReference type="InterPro" id="IPR033753">
    <property type="entry name" value="GCV_H/Fam206"/>
</dbReference>
<dbReference type="PROSITE" id="PS50968">
    <property type="entry name" value="BIOTINYL_LIPOYL"/>
    <property type="match status" value="1"/>
</dbReference>
<comment type="caution">
    <text evidence="5">The sequence shown here is derived from an EMBL/GenBank/DDBJ whole genome shotgun (WGS) entry which is preliminary data.</text>
</comment>
<dbReference type="InterPro" id="IPR011053">
    <property type="entry name" value="Single_hybrid_motif"/>
</dbReference>
<evidence type="ECO:0000256" key="3">
    <source>
        <dbReference type="HAMAP-Rule" id="MF_00272"/>
    </source>
</evidence>
<comment type="function">
    <text evidence="3">Is also involved in protein lipoylation via its role as an octanoyl/lipoyl carrier protein intermediate.</text>
</comment>
<dbReference type="InterPro" id="IPR003016">
    <property type="entry name" value="2-oxoA_DH_lipoyl-BS"/>
</dbReference>
<dbReference type="PANTHER" id="PTHR11715">
    <property type="entry name" value="GLYCINE CLEAVAGE SYSTEM H PROTEIN"/>
    <property type="match status" value="1"/>
</dbReference>
<protein>
    <recommendedName>
        <fullName evidence="3">Glycine cleavage system H protein</fullName>
    </recommendedName>
    <alternativeName>
        <fullName evidence="3">Octanoyl/lipoyl carrier protein</fullName>
    </alternativeName>
</protein>
<dbReference type="Pfam" id="PF01597">
    <property type="entry name" value="GCV_H"/>
    <property type="match status" value="1"/>
</dbReference>
<organism evidence="5 6">
    <name type="scientific">Paenibacillus gyeongsangnamensis</name>
    <dbReference type="NCBI Taxonomy" id="3388067"/>
    <lineage>
        <taxon>Bacteria</taxon>
        <taxon>Bacillati</taxon>
        <taxon>Bacillota</taxon>
        <taxon>Bacilli</taxon>
        <taxon>Bacillales</taxon>
        <taxon>Paenibacillaceae</taxon>
        <taxon>Paenibacillus</taxon>
    </lineage>
</organism>
<comment type="cofactor">
    <cofactor evidence="3">
        <name>(R)-lipoate</name>
        <dbReference type="ChEBI" id="CHEBI:83088"/>
    </cofactor>
    <text evidence="3">Binds 1 lipoyl cofactor covalently.</text>
</comment>
<evidence type="ECO:0000313" key="6">
    <source>
        <dbReference type="Proteomes" id="UP001527882"/>
    </source>
</evidence>
<dbReference type="InterPro" id="IPR002930">
    <property type="entry name" value="GCV_H"/>
</dbReference>
<dbReference type="InterPro" id="IPR017453">
    <property type="entry name" value="GCV_H_sub"/>
</dbReference>
<dbReference type="PROSITE" id="PS00189">
    <property type="entry name" value="LIPOYL"/>
    <property type="match status" value="1"/>
</dbReference>
<dbReference type="NCBIfam" id="NF002270">
    <property type="entry name" value="PRK01202.1"/>
    <property type="match status" value="1"/>
</dbReference>
<dbReference type="RefSeq" id="WP_269881083.1">
    <property type="nucleotide sequence ID" value="NZ_JAQAGZ010000005.1"/>
</dbReference>
<feature type="domain" description="Lipoyl-binding" evidence="4">
    <location>
        <begin position="22"/>
        <end position="104"/>
    </location>
</feature>
<comment type="function">
    <text evidence="3">The glycine cleavage system catalyzes the degradation of glycine. The H protein shuttles the methylamine group of glycine from the P protein to the T protein.</text>
</comment>
<dbReference type="PANTHER" id="PTHR11715:SF3">
    <property type="entry name" value="GLYCINE CLEAVAGE SYSTEM H PROTEIN-RELATED"/>
    <property type="match status" value="1"/>
</dbReference>
<accession>A0ABT4Q6Y8</accession>
<name>A0ABT4Q6Y8_9BACL</name>
<dbReference type="Gene3D" id="2.40.50.100">
    <property type="match status" value="1"/>
</dbReference>
<dbReference type="EMBL" id="JAQAGZ010000005">
    <property type="protein sequence ID" value="MCZ8512636.1"/>
    <property type="molecule type" value="Genomic_DNA"/>
</dbReference>
<keyword evidence="6" id="KW-1185">Reference proteome</keyword>
<reference evidence="5 6" key="1">
    <citation type="submission" date="2022-12" db="EMBL/GenBank/DDBJ databases">
        <title>Draft genome sequence of Paenibacillus sp. dW9.</title>
        <authorList>
            <person name="Choi E.-W."/>
            <person name="Kim D.-U."/>
        </authorList>
    </citation>
    <scope>NUCLEOTIDE SEQUENCE [LARGE SCALE GENOMIC DNA]</scope>
    <source>
        <strain evidence="6">dW9</strain>
    </source>
</reference>
<evidence type="ECO:0000313" key="5">
    <source>
        <dbReference type="EMBL" id="MCZ8512636.1"/>
    </source>
</evidence>
<dbReference type="NCBIfam" id="TIGR00527">
    <property type="entry name" value="gcvH"/>
    <property type="match status" value="1"/>
</dbReference>
<sequence>MEIVQGLKYSQNHEWVRVEGSRAFMGITDFAQEEFGTIVFVELPEAGDSLKAGDPIGSMESVKTVTEIYAPVSGKVLEVNRKLQENPGIINMQPYEGGWLIVVEMSDPSELEQLWDADKYEATYVHE</sequence>
<dbReference type="Proteomes" id="UP001527882">
    <property type="component" value="Unassembled WGS sequence"/>
</dbReference>
<dbReference type="HAMAP" id="MF_00272">
    <property type="entry name" value="GcvH"/>
    <property type="match status" value="1"/>
</dbReference>
<dbReference type="CDD" id="cd06848">
    <property type="entry name" value="GCS_H"/>
    <property type="match status" value="1"/>
</dbReference>
<comment type="subunit">
    <text evidence="3">The glycine cleavage system is composed of four proteins: P, T, L and H.</text>
</comment>
<evidence type="ECO:0000256" key="1">
    <source>
        <dbReference type="ARBA" id="ARBA00009249"/>
    </source>
</evidence>
<gene>
    <name evidence="3 5" type="primary">gcvH</name>
    <name evidence="5" type="ORF">O9H85_09460</name>
</gene>